<sequence length="50" mass="5535">KISAAVQELGSISEHLRRSLHSTTVHTKSIQVSSVSKGYLETPCQHYIVK</sequence>
<feature type="non-terminal residue" evidence="1">
    <location>
        <position position="1"/>
    </location>
</feature>
<reference evidence="1" key="1">
    <citation type="submission" date="2014-12" db="EMBL/GenBank/DDBJ databases">
        <title>Insight into the proteome of Arion vulgaris.</title>
        <authorList>
            <person name="Aradska J."/>
            <person name="Bulat T."/>
            <person name="Smidak R."/>
            <person name="Sarate P."/>
            <person name="Gangsoo J."/>
            <person name="Sialana F."/>
            <person name="Bilban M."/>
            <person name="Lubec G."/>
        </authorList>
    </citation>
    <scope>NUCLEOTIDE SEQUENCE</scope>
    <source>
        <tissue evidence="1">Skin</tissue>
    </source>
</reference>
<proteinExistence type="predicted"/>
<organism evidence="1">
    <name type="scientific">Arion vulgaris</name>
    <dbReference type="NCBI Taxonomy" id="1028688"/>
    <lineage>
        <taxon>Eukaryota</taxon>
        <taxon>Metazoa</taxon>
        <taxon>Spiralia</taxon>
        <taxon>Lophotrochozoa</taxon>
        <taxon>Mollusca</taxon>
        <taxon>Gastropoda</taxon>
        <taxon>Heterobranchia</taxon>
        <taxon>Euthyneura</taxon>
        <taxon>Panpulmonata</taxon>
        <taxon>Eupulmonata</taxon>
        <taxon>Stylommatophora</taxon>
        <taxon>Helicina</taxon>
        <taxon>Arionoidea</taxon>
        <taxon>Arionidae</taxon>
        <taxon>Arion</taxon>
    </lineage>
</organism>
<gene>
    <name evidence="1" type="primary">ORF107811</name>
</gene>
<protein>
    <submittedName>
        <fullName evidence="1">Uncharacterized protein</fullName>
    </submittedName>
</protein>
<evidence type="ECO:0000313" key="1">
    <source>
        <dbReference type="EMBL" id="CEK78010.1"/>
    </source>
</evidence>
<name>A0A0B7ADJ9_9EUPU</name>
<dbReference type="EMBL" id="HACG01031145">
    <property type="protein sequence ID" value="CEK78010.1"/>
    <property type="molecule type" value="Transcribed_RNA"/>
</dbReference>
<dbReference type="AlphaFoldDB" id="A0A0B7ADJ9"/>
<accession>A0A0B7ADJ9</accession>